<evidence type="ECO:0000259" key="2">
    <source>
        <dbReference type="Pfam" id="PF03781"/>
    </source>
</evidence>
<dbReference type="Pfam" id="PF03781">
    <property type="entry name" value="FGE-sulfatase"/>
    <property type="match status" value="1"/>
</dbReference>
<evidence type="ECO:0000313" key="3">
    <source>
        <dbReference type="EMBL" id="MDC8757061.1"/>
    </source>
</evidence>
<dbReference type="InterPro" id="IPR005532">
    <property type="entry name" value="SUMF_dom"/>
</dbReference>
<reference evidence="3 4" key="1">
    <citation type="submission" date="2022-10" db="EMBL/GenBank/DDBJ databases">
        <title>Janthinobacterium sp. hw3 Genome sequencing.</title>
        <authorList>
            <person name="Park S."/>
        </authorList>
    </citation>
    <scope>NUCLEOTIDE SEQUENCE [LARGE SCALE GENOMIC DNA]</scope>
    <source>
        <strain evidence="4">hw3</strain>
    </source>
</reference>
<proteinExistence type="predicted"/>
<dbReference type="PANTHER" id="PTHR23150">
    <property type="entry name" value="SULFATASE MODIFYING FACTOR 1, 2"/>
    <property type="match status" value="1"/>
</dbReference>
<evidence type="ECO:0000256" key="1">
    <source>
        <dbReference type="SAM" id="SignalP"/>
    </source>
</evidence>
<dbReference type="SUPFAM" id="SSF56436">
    <property type="entry name" value="C-type lectin-like"/>
    <property type="match status" value="1"/>
</dbReference>
<evidence type="ECO:0000313" key="4">
    <source>
        <dbReference type="Proteomes" id="UP001221208"/>
    </source>
</evidence>
<accession>A0ABT5JYD4</accession>
<feature type="domain" description="Sulfatase-modifying factor enzyme-like" evidence="2">
    <location>
        <begin position="56"/>
        <end position="281"/>
    </location>
</feature>
<sequence length="286" mass="30166">MTSHPICAAALAATLLLPALPAVAGADYVPIAGGTFISVLSGGNSANSQTDPAPAAGSATSGAGEKAASAANSVNGPVDVAPFALRTAPVSNGEFIAFLQKHPEWRRGAAPAIFTDASYLNQLDTDPAAAEQPITSVSWFAAQAYCASENARLPSWYEWEYVAAADTEHADARRNPAWRAAILKWYAQSSSTSRPTVGGKPNFYGVRDMHGLIWEWVDDFNALLVSADSRTQGDPEQLQFCGAGAISLQDRENYAILMRIALLSALNGADTTSSLGFRCARNLTKE</sequence>
<dbReference type="Proteomes" id="UP001221208">
    <property type="component" value="Unassembled WGS sequence"/>
</dbReference>
<dbReference type="PANTHER" id="PTHR23150:SF19">
    <property type="entry name" value="FORMYLGLYCINE-GENERATING ENZYME"/>
    <property type="match status" value="1"/>
</dbReference>
<name>A0ABT5JYD4_9BURK</name>
<dbReference type="InterPro" id="IPR016187">
    <property type="entry name" value="CTDL_fold"/>
</dbReference>
<feature type="signal peptide" evidence="1">
    <location>
        <begin position="1"/>
        <end position="24"/>
    </location>
</feature>
<dbReference type="EMBL" id="JAQQXR010000001">
    <property type="protein sequence ID" value="MDC8757061.1"/>
    <property type="molecule type" value="Genomic_DNA"/>
</dbReference>
<keyword evidence="4" id="KW-1185">Reference proteome</keyword>
<comment type="caution">
    <text evidence="3">The sequence shown here is derived from an EMBL/GenBank/DDBJ whole genome shotgun (WGS) entry which is preliminary data.</text>
</comment>
<dbReference type="InterPro" id="IPR042095">
    <property type="entry name" value="SUMF_sf"/>
</dbReference>
<dbReference type="InterPro" id="IPR051043">
    <property type="entry name" value="Sulfatase_Mod_Factor_Kinase"/>
</dbReference>
<gene>
    <name evidence="3" type="ORF">OIK44_05585</name>
</gene>
<keyword evidence="1" id="KW-0732">Signal</keyword>
<protein>
    <submittedName>
        <fullName evidence="3">Formylglycine-generating enzyme family protein</fullName>
    </submittedName>
</protein>
<dbReference type="RefSeq" id="WP_273669710.1">
    <property type="nucleotide sequence ID" value="NZ_JAQQXR010000001.1"/>
</dbReference>
<dbReference type="Gene3D" id="3.90.1580.10">
    <property type="entry name" value="paralog of FGE (formylglycine-generating enzyme)"/>
    <property type="match status" value="1"/>
</dbReference>
<feature type="chain" id="PRO_5046704550" evidence="1">
    <location>
        <begin position="25"/>
        <end position="286"/>
    </location>
</feature>
<organism evidence="3 4">
    <name type="scientific">Janthinobacterium fluminis</name>
    <dbReference type="NCBI Taxonomy" id="2987524"/>
    <lineage>
        <taxon>Bacteria</taxon>
        <taxon>Pseudomonadati</taxon>
        <taxon>Pseudomonadota</taxon>
        <taxon>Betaproteobacteria</taxon>
        <taxon>Burkholderiales</taxon>
        <taxon>Oxalobacteraceae</taxon>
        <taxon>Janthinobacterium</taxon>
    </lineage>
</organism>